<dbReference type="RefSeq" id="XP_028855444.1">
    <property type="nucleotide sequence ID" value="XM_028999611.1"/>
</dbReference>
<accession>A0AAY4AN18</accession>
<organism evidence="9 10">
    <name type="scientific">Denticeps clupeoides</name>
    <name type="common">denticle herring</name>
    <dbReference type="NCBI Taxonomy" id="299321"/>
    <lineage>
        <taxon>Eukaryota</taxon>
        <taxon>Metazoa</taxon>
        <taxon>Chordata</taxon>
        <taxon>Craniata</taxon>
        <taxon>Vertebrata</taxon>
        <taxon>Euteleostomi</taxon>
        <taxon>Actinopterygii</taxon>
        <taxon>Neopterygii</taxon>
        <taxon>Teleostei</taxon>
        <taxon>Clupei</taxon>
        <taxon>Clupeiformes</taxon>
        <taxon>Denticipitoidei</taxon>
        <taxon>Denticipitidae</taxon>
        <taxon>Denticeps</taxon>
    </lineage>
</organism>
<dbReference type="InterPro" id="IPR037278">
    <property type="entry name" value="ARFGAP/RecO"/>
</dbReference>
<dbReference type="InterPro" id="IPR052227">
    <property type="entry name" value="Arf-Rho-GAP_ANK-PH_domain"/>
</dbReference>
<feature type="compositionally biased region" description="Basic and acidic residues" evidence="3">
    <location>
        <begin position="310"/>
        <end position="321"/>
    </location>
</feature>
<dbReference type="SMART" id="SM00324">
    <property type="entry name" value="RhoGAP"/>
    <property type="match status" value="1"/>
</dbReference>
<feature type="domain" description="PH" evidence="4">
    <location>
        <begin position="447"/>
        <end position="539"/>
    </location>
</feature>
<dbReference type="PANTHER" id="PTHR45899">
    <property type="entry name" value="RHO GTPASE ACTIVATING PROTEIN AT 15B, ISOFORM C"/>
    <property type="match status" value="1"/>
</dbReference>
<dbReference type="GeneTree" id="ENSGT00940000167169"/>
<evidence type="ECO:0000313" key="10">
    <source>
        <dbReference type="Proteomes" id="UP000694580"/>
    </source>
</evidence>
<protein>
    <recommendedName>
        <fullName evidence="11">Arf-GAP with Rho-GAP domain, ANK repeat and PH domain-containing protein 2</fullName>
    </recommendedName>
</protein>
<gene>
    <name evidence="9" type="primary">arap2</name>
</gene>
<feature type="compositionally biased region" description="Polar residues" evidence="3">
    <location>
        <begin position="184"/>
        <end position="202"/>
    </location>
</feature>
<evidence type="ECO:0000259" key="5">
    <source>
        <dbReference type="PROSITE" id="PS50105"/>
    </source>
</evidence>
<feature type="domain" description="Ras-associating" evidence="7">
    <location>
        <begin position="1288"/>
        <end position="1381"/>
    </location>
</feature>
<dbReference type="SMART" id="SM00233">
    <property type="entry name" value="PH"/>
    <property type="match status" value="5"/>
</dbReference>
<dbReference type="InterPro" id="IPR001660">
    <property type="entry name" value="SAM"/>
</dbReference>
<evidence type="ECO:0000313" key="9">
    <source>
        <dbReference type="Ensembl" id="ENSDCDP00010008751.1"/>
    </source>
</evidence>
<feature type="domain" description="Arf-GAP" evidence="6">
    <location>
        <begin position="638"/>
        <end position="772"/>
    </location>
</feature>
<reference evidence="9 10" key="1">
    <citation type="submission" date="2020-06" db="EMBL/GenBank/DDBJ databases">
        <authorList>
            <consortium name="Wellcome Sanger Institute Data Sharing"/>
        </authorList>
    </citation>
    <scope>NUCLEOTIDE SEQUENCE [LARGE SCALE GENOMIC DNA]</scope>
</reference>
<dbReference type="InterPro" id="IPR038508">
    <property type="entry name" value="ArfGAP_dom_sf"/>
</dbReference>
<proteinExistence type="predicted"/>
<keyword evidence="2" id="KW-0863">Zinc-finger</keyword>
<feature type="region of interest" description="Disordered" evidence="3">
    <location>
        <begin position="1566"/>
        <end position="1625"/>
    </location>
</feature>
<dbReference type="GeneID" id="114801511"/>
<dbReference type="InterPro" id="IPR011993">
    <property type="entry name" value="PH-like_dom_sf"/>
</dbReference>
<dbReference type="CTD" id="116984"/>
<evidence type="ECO:0008006" key="11">
    <source>
        <dbReference type="Google" id="ProtNLM"/>
    </source>
</evidence>
<sequence>MDRSLVGSPPASPLPTEDIIDWLTSIHLSQYAAVFAQAGIQSLGDLNGLTEENLRQVGEFPTGHWKRILHSLEVLGLDGSNRLRRPPVPFPRHAFPRRGTSCPDAQLCGDAEMQSGAVTGWGTKSLPAKCHMPISDSENPAPRNLTKTDSSTSDPASSSGSECLSESSRSQSSDNEEDYEVPAPSTSIPLASMDVTSPSERAQSFRGEMVINDIYESTPCHDLPNPFGTRTTRSYKLRHRPVPELPDQNSHDWSVNRKSAELPAAPKADDSQSPSGGSRQKAPLQRKVSSITPYGEVFLYNNPESSPDGGGKDKPEEDTGNLKKKKKRKKKTRKKDAKQEEERRQSKDPREDLFMVSSLVDNEIYSTVQAFSSNLDSTTESSPHASWTKSPGPQVQSSLVTSMLPLARSEVHSEPMETIGDLVQNTLPFKKQLDISPYACFYGAPKSTVKTGWLDKLSPQGNCVFQRRWVKFDGENLTYFNNDKEMYSKGLITVCAVKQVRAQGDNRLEVVTSLRTYVFRAEREGERQEWLDVLQAALGSQSSISQKPLKSNTNKCGYVELRGYKGKVCVALQGTKVRLCKTEQDFSAGLAVTIIDLYAASVKHVDKKGFEINTPFKSFCFTAESEREREDWIEALQESIVETLSDYEVAEKIWYNEANSSCADCRAPHPEWASINLVVVICKKCAGQHRFLGPGISQVRSMKLDSSIWSNELVELFLEVGNKNANSFWAANLPVEEELHVGASPEQRATFHRRKYRERKYRRVLHGLDDQNKLNQALCLAVLLPDVLETMALVFSGADVMCATGDPVYSTPYLLAQKAGHRLQMEFLYHNKLSDFPKLDQMSESSLVTGIPSFMDGFLYCSTINLGKGTLDRRGKDDMVRRWFTLEGGFLSYYESKRVAIATGRVNISEVVSLAINHNETMTGSGRAVFTFEMYLLSERVQVFGAETAETHRDWARAVTKCLVPAEAEVMLRRDFELIGRLYYKEGHDLYHWRVGWFGLEGSDLHFCSPENQGEEGVMQLKRLQELTVSTHVEGEERIQVLLMVEGGRTLYIHGNNKMDFALWHSAIQLAAGTDGQALSNQQLSKHDIPIAVDSCIAFVTQYGLCKEGIYQRNGDPARTALLLQEFRRDARNVKLRLQDHRLEDITDTLKAFLSESEDALLAKELYPYWVLALDEDDRKARVEKYSTLIHSLPPINRSTLAALLQHLYRIQRCGHINQMHAHSLACVFSPCLFQTKGHSEQEARVVQDLISNYVELFSINEEQVRQMEKEDSFITRWRDAATFSPAGDLIFEVYLEKKEPESCCLIKVSPTMSSAELASCTLSMRHLPARPEDLWTTFEVIENGELERPLHYKEKVLEQVLQWSALDDPGSAFLIIKRFAGVAMEDTQSGQQVKGAQLKFRDGSSKLLAGHRFQERYLMLKDKKLLLYKDIKSAKPERDVSISLVQCYLGLRKKMKPPTSCGFTVSMEKQQWYFCCEGSESQLDWVTSIIRAKHGCDLWPKENEEWKGVGHCVRQRTVSTICRTPKSHLENNRISSRNTYVGEMKARGDEESIHQRNATLIANSLIKKEQSSLPKTADQHELRGKPASPETNQPHSAPFPLSATRPQGKVSQRKGLPGACGVQLPPSLIRELNAVLNKAGRRSPKLEES</sequence>
<dbReference type="Pfam" id="PF00620">
    <property type="entry name" value="RhoGAP"/>
    <property type="match status" value="1"/>
</dbReference>
<dbReference type="Pfam" id="PF00788">
    <property type="entry name" value="RA"/>
    <property type="match status" value="1"/>
</dbReference>
<feature type="domain" description="PH" evidence="4">
    <location>
        <begin position="552"/>
        <end position="641"/>
    </location>
</feature>
<feature type="domain" description="PH" evidence="4">
    <location>
        <begin position="975"/>
        <end position="1073"/>
    </location>
</feature>
<dbReference type="InterPro" id="IPR008936">
    <property type="entry name" value="Rho_GTPase_activation_prot"/>
</dbReference>
<dbReference type="PROSITE" id="PS50105">
    <property type="entry name" value="SAM_DOMAIN"/>
    <property type="match status" value="1"/>
</dbReference>
<dbReference type="PROSITE" id="PS50238">
    <property type="entry name" value="RHOGAP"/>
    <property type="match status" value="1"/>
</dbReference>
<feature type="domain" description="Rho-GAP" evidence="8">
    <location>
        <begin position="1082"/>
        <end position="1258"/>
    </location>
</feature>
<feature type="compositionally biased region" description="Basic residues" evidence="3">
    <location>
        <begin position="322"/>
        <end position="336"/>
    </location>
</feature>
<dbReference type="InterPro" id="IPR000159">
    <property type="entry name" value="RA_dom"/>
</dbReference>
<dbReference type="Pfam" id="PF00169">
    <property type="entry name" value="PH"/>
    <property type="match status" value="2"/>
</dbReference>
<dbReference type="SMART" id="SM00105">
    <property type="entry name" value="ArfGap"/>
    <property type="match status" value="1"/>
</dbReference>
<dbReference type="RefSeq" id="XP_028855442.1">
    <property type="nucleotide sequence ID" value="XM_028999609.1"/>
</dbReference>
<dbReference type="SUPFAM" id="SSF50729">
    <property type="entry name" value="PH domain-like"/>
    <property type="match status" value="5"/>
</dbReference>
<evidence type="ECO:0000256" key="1">
    <source>
        <dbReference type="ARBA" id="ARBA00022468"/>
    </source>
</evidence>
<dbReference type="PANTHER" id="PTHR45899:SF1">
    <property type="entry name" value="ARF-GAP WITH RHO-GAP DOMAIN, ANK REPEAT AND PH DOMAIN-CONTAINING PROTEIN 2"/>
    <property type="match status" value="1"/>
</dbReference>
<dbReference type="GO" id="GO:0007165">
    <property type="term" value="P:signal transduction"/>
    <property type="evidence" value="ECO:0007669"/>
    <property type="project" value="InterPro"/>
</dbReference>
<reference evidence="9" key="3">
    <citation type="submission" date="2025-09" db="UniProtKB">
        <authorList>
            <consortium name="Ensembl"/>
        </authorList>
    </citation>
    <scope>IDENTIFICATION</scope>
</reference>
<feature type="compositionally biased region" description="Low complexity" evidence="3">
    <location>
        <begin position="150"/>
        <end position="173"/>
    </location>
</feature>
<dbReference type="GO" id="GO:0008270">
    <property type="term" value="F:zinc ion binding"/>
    <property type="evidence" value="ECO:0007669"/>
    <property type="project" value="UniProtKB-KW"/>
</dbReference>
<dbReference type="GO" id="GO:0005547">
    <property type="term" value="F:phosphatidylinositol-3,4,5-trisphosphate binding"/>
    <property type="evidence" value="ECO:0007669"/>
    <property type="project" value="TreeGrafter"/>
</dbReference>
<evidence type="ECO:0000256" key="2">
    <source>
        <dbReference type="PROSITE-ProRule" id="PRU00288"/>
    </source>
</evidence>
<dbReference type="SMART" id="SM00454">
    <property type="entry name" value="SAM"/>
    <property type="match status" value="1"/>
</dbReference>
<dbReference type="GO" id="GO:0005096">
    <property type="term" value="F:GTPase activator activity"/>
    <property type="evidence" value="ECO:0007669"/>
    <property type="project" value="UniProtKB-KW"/>
</dbReference>
<dbReference type="SUPFAM" id="SSF47769">
    <property type="entry name" value="SAM/Pointed domain"/>
    <property type="match status" value="1"/>
</dbReference>
<evidence type="ECO:0000256" key="3">
    <source>
        <dbReference type="SAM" id="MobiDB-lite"/>
    </source>
</evidence>
<dbReference type="CDD" id="cd13254">
    <property type="entry name" value="PH2_ARAP"/>
    <property type="match status" value="1"/>
</dbReference>
<dbReference type="Ensembl" id="ENSDCDT00010009188.1">
    <property type="protein sequence ID" value="ENSDCDP00010008751.1"/>
    <property type="gene ID" value="ENSDCDG00010003849.1"/>
</dbReference>
<dbReference type="PROSITE" id="PS50115">
    <property type="entry name" value="ARFGAP"/>
    <property type="match status" value="1"/>
</dbReference>
<dbReference type="InterPro" id="IPR001849">
    <property type="entry name" value="PH_domain"/>
</dbReference>
<feature type="compositionally biased region" description="Basic and acidic residues" evidence="3">
    <location>
        <begin position="337"/>
        <end position="353"/>
    </location>
</feature>
<name>A0AAY4AN18_9TELE</name>
<dbReference type="Pfam" id="PF00536">
    <property type="entry name" value="SAM_1"/>
    <property type="match status" value="1"/>
</dbReference>
<evidence type="ECO:0000259" key="4">
    <source>
        <dbReference type="PROSITE" id="PS50003"/>
    </source>
</evidence>
<feature type="domain" description="PH" evidence="4">
    <location>
        <begin position="1392"/>
        <end position="1495"/>
    </location>
</feature>
<evidence type="ECO:0000259" key="8">
    <source>
        <dbReference type="PROSITE" id="PS50238"/>
    </source>
</evidence>
<dbReference type="PRINTS" id="PR00405">
    <property type="entry name" value="REVINTRACTNG"/>
</dbReference>
<dbReference type="SUPFAM" id="SSF48350">
    <property type="entry name" value="GTPase activation domain, GAP"/>
    <property type="match status" value="1"/>
</dbReference>
<feature type="domain" description="SAM" evidence="5">
    <location>
        <begin position="14"/>
        <end position="78"/>
    </location>
</feature>
<dbReference type="Proteomes" id="UP000694580">
    <property type="component" value="Chromosome 1"/>
</dbReference>
<dbReference type="Gene3D" id="1.10.150.50">
    <property type="entry name" value="Transcription Factor, Ets-1"/>
    <property type="match status" value="1"/>
</dbReference>
<dbReference type="PROSITE" id="PS50003">
    <property type="entry name" value="PH_DOMAIN"/>
    <property type="match status" value="5"/>
</dbReference>
<keyword evidence="2" id="KW-0862">Zinc</keyword>
<dbReference type="SUPFAM" id="SSF57863">
    <property type="entry name" value="ArfGap/RecO-like zinc finger"/>
    <property type="match status" value="1"/>
</dbReference>
<evidence type="ECO:0000259" key="7">
    <source>
        <dbReference type="PROSITE" id="PS50200"/>
    </source>
</evidence>
<feature type="region of interest" description="Disordered" evidence="3">
    <location>
        <begin position="216"/>
        <end position="354"/>
    </location>
</feature>
<dbReference type="Gene3D" id="2.30.29.30">
    <property type="entry name" value="Pleckstrin-homology domain (PH domain)/Phosphotyrosine-binding domain (PTB)"/>
    <property type="match status" value="4"/>
</dbReference>
<dbReference type="InterPro" id="IPR001164">
    <property type="entry name" value="ArfGAP_dom"/>
</dbReference>
<evidence type="ECO:0000259" key="6">
    <source>
        <dbReference type="PROSITE" id="PS50115"/>
    </source>
</evidence>
<dbReference type="Gene3D" id="1.10.555.10">
    <property type="entry name" value="Rho GTPase activation protein"/>
    <property type="match status" value="1"/>
</dbReference>
<dbReference type="Pfam" id="PF01412">
    <property type="entry name" value="ArfGap"/>
    <property type="match status" value="1"/>
</dbReference>
<reference evidence="9" key="2">
    <citation type="submission" date="2025-08" db="UniProtKB">
        <authorList>
            <consortium name="Ensembl"/>
        </authorList>
    </citation>
    <scope>IDENTIFICATION</scope>
</reference>
<dbReference type="GO" id="GO:0005737">
    <property type="term" value="C:cytoplasm"/>
    <property type="evidence" value="ECO:0007669"/>
    <property type="project" value="TreeGrafter"/>
</dbReference>
<feature type="region of interest" description="Disordered" evidence="3">
    <location>
        <begin position="129"/>
        <end position="202"/>
    </location>
</feature>
<dbReference type="RefSeq" id="XP_028855441.1">
    <property type="nucleotide sequence ID" value="XM_028999608.1"/>
</dbReference>
<dbReference type="InterPro" id="IPR013761">
    <property type="entry name" value="SAM/pointed_sf"/>
</dbReference>
<keyword evidence="1" id="KW-0343">GTPase activation</keyword>
<dbReference type="Gene3D" id="3.10.20.90">
    <property type="entry name" value="Phosphatidylinositol 3-kinase Catalytic Subunit, Chain A, domain 1"/>
    <property type="match status" value="1"/>
</dbReference>
<keyword evidence="10" id="KW-1185">Reference proteome</keyword>
<dbReference type="RefSeq" id="XP_028855443.1">
    <property type="nucleotide sequence ID" value="XM_028999610.1"/>
</dbReference>
<dbReference type="InterPro" id="IPR000198">
    <property type="entry name" value="RhoGAP_dom"/>
</dbReference>
<dbReference type="PROSITE" id="PS50200">
    <property type="entry name" value="RA"/>
    <property type="match status" value="1"/>
</dbReference>
<feature type="region of interest" description="Disordered" evidence="3">
    <location>
        <begin position="375"/>
        <end position="396"/>
    </location>
</feature>
<dbReference type="Gene3D" id="1.10.220.150">
    <property type="entry name" value="Arf GTPase activating protein"/>
    <property type="match status" value="1"/>
</dbReference>
<feature type="domain" description="PH" evidence="4">
    <location>
        <begin position="864"/>
        <end position="964"/>
    </location>
</feature>
<keyword evidence="2" id="KW-0479">Metal-binding</keyword>